<evidence type="ECO:0000313" key="2">
    <source>
        <dbReference type="EMBL" id="QGY80261.1"/>
    </source>
</evidence>
<accession>A0A6I6L7J3</accession>
<dbReference type="Pfam" id="PF21798">
    <property type="entry name" value="DUF6878"/>
    <property type="match status" value="1"/>
</dbReference>
<name>A0A6I6L7J3_9SPHN</name>
<evidence type="ECO:0000313" key="3">
    <source>
        <dbReference type="Proteomes" id="UP000428803"/>
    </source>
</evidence>
<reference evidence="3" key="1">
    <citation type="submission" date="2019-01" db="EMBL/GenBank/DDBJ databases">
        <title>Sphingorhabdus lacus sp.nov., isolated from an oligotrophic freshwater lake.</title>
        <authorList>
            <person name="Park M."/>
        </authorList>
    </citation>
    <scope>NUCLEOTIDE SEQUENCE [LARGE SCALE GENOMIC DNA]</scope>
    <source>
        <strain evidence="3">IMCC1753</strain>
    </source>
</reference>
<sequence length="144" mass="15942">MTDFSQIAADYLAGQAERDATADVEIAKMKSLLLLHFKAHGIATIEIRFDGYGDSGAIEQTTFFGADGKVVDCPDIAVAREGRDDAKLASLLEDFAYEVLERHHDGWEINDGGFGELLIDVAEENFQLDCNLRFTSYNSHSTEF</sequence>
<protein>
    <recommendedName>
        <fullName evidence="1">DUF6878 domain-containing protein</fullName>
    </recommendedName>
</protein>
<dbReference type="Proteomes" id="UP000428803">
    <property type="component" value="Chromosome"/>
</dbReference>
<proteinExistence type="predicted"/>
<dbReference type="EMBL" id="CP035733">
    <property type="protein sequence ID" value="QGY80261.1"/>
    <property type="molecule type" value="Genomic_DNA"/>
</dbReference>
<dbReference type="InterPro" id="IPR049243">
    <property type="entry name" value="DUF6878"/>
</dbReference>
<dbReference type="OrthoDB" id="7259981at2"/>
<dbReference type="KEGG" id="slaa:EUU25_06300"/>
<feature type="domain" description="DUF6878" evidence="1">
    <location>
        <begin position="28"/>
        <end position="144"/>
    </location>
</feature>
<keyword evidence="3" id="KW-1185">Reference proteome</keyword>
<organism evidence="2 3">
    <name type="scientific">Sphingorhabdus lacus</name>
    <dbReference type="NCBI Taxonomy" id="392610"/>
    <lineage>
        <taxon>Bacteria</taxon>
        <taxon>Pseudomonadati</taxon>
        <taxon>Pseudomonadota</taxon>
        <taxon>Alphaproteobacteria</taxon>
        <taxon>Sphingomonadales</taxon>
        <taxon>Sphingomonadaceae</taxon>
        <taxon>Sphingorhabdus</taxon>
    </lineage>
</organism>
<gene>
    <name evidence="2" type="ORF">EUU25_06300</name>
</gene>
<evidence type="ECO:0000259" key="1">
    <source>
        <dbReference type="Pfam" id="PF21798"/>
    </source>
</evidence>
<dbReference type="RefSeq" id="WP_158899306.1">
    <property type="nucleotide sequence ID" value="NZ_CP035733.1"/>
</dbReference>
<dbReference type="AlphaFoldDB" id="A0A6I6L7J3"/>